<dbReference type="EMBL" id="JBHSMG010000003">
    <property type="protein sequence ID" value="MFC5503114.1"/>
    <property type="molecule type" value="Genomic_DNA"/>
</dbReference>
<dbReference type="EC" id="3.1.1.99" evidence="3"/>
<dbReference type="Gene3D" id="2.120.10.30">
    <property type="entry name" value="TolB, C-terminal domain"/>
    <property type="match status" value="1"/>
</dbReference>
<comment type="caution">
    <text evidence="3">The sequence shown here is derived from an EMBL/GenBank/DDBJ whole genome shotgun (WGS) entry which is preliminary data.</text>
</comment>
<name>A0ABW0NRU2_9MICO</name>
<dbReference type="SUPFAM" id="SSF63829">
    <property type="entry name" value="Calcium-dependent phosphotriesterase"/>
    <property type="match status" value="1"/>
</dbReference>
<evidence type="ECO:0000313" key="3">
    <source>
        <dbReference type="EMBL" id="MFC5503114.1"/>
    </source>
</evidence>
<feature type="domain" description="SMP-30/Gluconolactonase/LRE-like region" evidence="2">
    <location>
        <begin position="16"/>
        <end position="256"/>
    </location>
</feature>
<dbReference type="InterPro" id="IPR011042">
    <property type="entry name" value="6-blade_b-propeller_TolB-like"/>
</dbReference>
<keyword evidence="4" id="KW-1185">Reference proteome</keyword>
<dbReference type="PRINTS" id="PR01790">
    <property type="entry name" value="SMP30FAMILY"/>
</dbReference>
<dbReference type="PANTHER" id="PTHR10907">
    <property type="entry name" value="REGUCALCIN"/>
    <property type="match status" value="1"/>
</dbReference>
<evidence type="ECO:0000313" key="4">
    <source>
        <dbReference type="Proteomes" id="UP001596039"/>
    </source>
</evidence>
<organism evidence="3 4">
    <name type="scientific">Lysinimonas soli</name>
    <dbReference type="NCBI Taxonomy" id="1074233"/>
    <lineage>
        <taxon>Bacteria</taxon>
        <taxon>Bacillati</taxon>
        <taxon>Actinomycetota</taxon>
        <taxon>Actinomycetes</taxon>
        <taxon>Micrococcales</taxon>
        <taxon>Microbacteriaceae</taxon>
        <taxon>Lysinimonas</taxon>
    </lineage>
</organism>
<dbReference type="InterPro" id="IPR013658">
    <property type="entry name" value="SGL"/>
</dbReference>
<dbReference type="PANTHER" id="PTHR10907:SF47">
    <property type="entry name" value="REGUCALCIN"/>
    <property type="match status" value="1"/>
</dbReference>
<gene>
    <name evidence="3" type="ORF">ACFPJ4_12765</name>
</gene>
<dbReference type="Pfam" id="PF08450">
    <property type="entry name" value="SGL"/>
    <property type="match status" value="1"/>
</dbReference>
<evidence type="ECO:0000256" key="1">
    <source>
        <dbReference type="ARBA" id="ARBA00008853"/>
    </source>
</evidence>
<keyword evidence="3" id="KW-0378">Hydrolase</keyword>
<dbReference type="RefSeq" id="WP_386740827.1">
    <property type="nucleotide sequence ID" value="NZ_JBHSMG010000003.1"/>
</dbReference>
<dbReference type="InterPro" id="IPR005511">
    <property type="entry name" value="SMP-30"/>
</dbReference>
<dbReference type="Proteomes" id="UP001596039">
    <property type="component" value="Unassembled WGS sequence"/>
</dbReference>
<evidence type="ECO:0000259" key="2">
    <source>
        <dbReference type="Pfam" id="PF08450"/>
    </source>
</evidence>
<sequence length="303" mass="32299">MSTFTATVASAQRHVLAEGPVWDADTDTVIWVDVVRGHVYRGALIGDSISPLSDEGFDGMVGAAVPGPDGSLLVACQDRLVVVARDGSRTDGPRIVEAGDPSRTNDGAVDPAGRFLIGTMAFDEQGGHDHLFRVDHDGSLDTLDADLGISNGLAWSPDGGTLYSADTLARTIWARDYDAETGATGVRRAQLVIEGFPDGICVDERGYLWIAVWGSGQVRCYDLDGRIVDVVEVDPPHVSSVCFVGPELDRLLITTASRDLDEAGLLEHPDAGRLFLADVGVAGIPTFSWSGAWWRPTRHTTAS</sequence>
<reference evidence="4" key="1">
    <citation type="journal article" date="2019" name="Int. J. Syst. Evol. Microbiol.">
        <title>The Global Catalogue of Microorganisms (GCM) 10K type strain sequencing project: providing services to taxonomists for standard genome sequencing and annotation.</title>
        <authorList>
            <consortium name="The Broad Institute Genomics Platform"/>
            <consortium name="The Broad Institute Genome Sequencing Center for Infectious Disease"/>
            <person name="Wu L."/>
            <person name="Ma J."/>
        </authorList>
    </citation>
    <scope>NUCLEOTIDE SEQUENCE [LARGE SCALE GENOMIC DNA]</scope>
    <source>
        <strain evidence="4">CGMCC 4.6997</strain>
    </source>
</reference>
<accession>A0ABW0NRU2</accession>
<protein>
    <submittedName>
        <fullName evidence="3">SMP-30/gluconolactonase/LRE family protein</fullName>
        <ecNumber evidence="3">3.1.1.99</ecNumber>
    </submittedName>
</protein>
<proteinExistence type="inferred from homology"/>
<comment type="similarity">
    <text evidence="1">Belongs to the SMP-30/CGR1 family.</text>
</comment>
<dbReference type="GO" id="GO:0016787">
    <property type="term" value="F:hydrolase activity"/>
    <property type="evidence" value="ECO:0007669"/>
    <property type="project" value="UniProtKB-KW"/>
</dbReference>